<dbReference type="Proteomes" id="UP001596500">
    <property type="component" value="Unassembled WGS sequence"/>
</dbReference>
<dbReference type="Gene3D" id="3.40.630.100">
    <property type="entry name" value="Poly-gamma-glutamate hydrolase, zinc-binding motif"/>
    <property type="match status" value="1"/>
</dbReference>
<name>A0ABW2RGT1_9BACL</name>
<dbReference type="EMBL" id="JBHTBW010000006">
    <property type="protein sequence ID" value="MFC7440197.1"/>
    <property type="molecule type" value="Genomic_DNA"/>
</dbReference>
<keyword evidence="1" id="KW-0378">Hydrolase</keyword>
<dbReference type="Pfam" id="PF05908">
    <property type="entry name" value="Gamma_PGA_hydro"/>
    <property type="match status" value="1"/>
</dbReference>
<comment type="caution">
    <text evidence="1">The sequence shown here is derived from an EMBL/GenBank/DDBJ whole genome shotgun (WGS) entry which is preliminary data.</text>
</comment>
<dbReference type="GO" id="GO:0016787">
    <property type="term" value="F:hydrolase activity"/>
    <property type="evidence" value="ECO:0007669"/>
    <property type="project" value="UniProtKB-KW"/>
</dbReference>
<protein>
    <submittedName>
        <fullName evidence="1">Poly-gamma-glutamate hydrolase family protein</fullName>
    </submittedName>
</protein>
<sequence length="202" mass="22589">MKDTYADYAELARHEQVGKDYSIHLRFQSARVGVFAIHGGGIEVGTSELALAIAGKDWSYYLFSGDKTNDNHRLHLTSTRFDEPLARQLAGQCERIIALHGATGKEERVYVGGLDNEWRQRIKESLAKRGFVAADPPLHLGGKEPENIVNRGRRKKGVQLELTTALRHAFFQGKGRTARMHPTPRFHAFVEAVRVAIADDQA</sequence>
<evidence type="ECO:0000313" key="1">
    <source>
        <dbReference type="EMBL" id="MFC7440197.1"/>
    </source>
</evidence>
<dbReference type="InterPro" id="IPR008585">
    <property type="entry name" value="Gamma_PGA_hydro"/>
</dbReference>
<reference evidence="2" key="1">
    <citation type="journal article" date="2019" name="Int. J. Syst. Evol. Microbiol.">
        <title>The Global Catalogue of Microorganisms (GCM) 10K type strain sequencing project: providing services to taxonomists for standard genome sequencing and annotation.</title>
        <authorList>
            <consortium name="The Broad Institute Genomics Platform"/>
            <consortium name="The Broad Institute Genome Sequencing Center for Infectious Disease"/>
            <person name="Wu L."/>
            <person name="Ma J."/>
        </authorList>
    </citation>
    <scope>NUCLEOTIDE SEQUENCE [LARGE SCALE GENOMIC DNA]</scope>
    <source>
        <strain evidence="2">CGMCC 1.12942</strain>
    </source>
</reference>
<keyword evidence="2" id="KW-1185">Reference proteome</keyword>
<organism evidence="1 2">
    <name type="scientific">Laceyella putida</name>
    <dbReference type="NCBI Taxonomy" id="110101"/>
    <lineage>
        <taxon>Bacteria</taxon>
        <taxon>Bacillati</taxon>
        <taxon>Bacillota</taxon>
        <taxon>Bacilli</taxon>
        <taxon>Bacillales</taxon>
        <taxon>Thermoactinomycetaceae</taxon>
        <taxon>Laceyella</taxon>
    </lineage>
</organism>
<proteinExistence type="predicted"/>
<evidence type="ECO:0000313" key="2">
    <source>
        <dbReference type="Proteomes" id="UP001596500"/>
    </source>
</evidence>
<dbReference type="InterPro" id="IPR038128">
    <property type="entry name" value="Gamma_PGA_hydro_sf"/>
</dbReference>
<dbReference type="RefSeq" id="WP_379863414.1">
    <property type="nucleotide sequence ID" value="NZ_JBHTBW010000006.1"/>
</dbReference>
<accession>A0ABW2RGT1</accession>
<gene>
    <name evidence="1" type="ORF">ACFQNG_03330</name>
</gene>